<keyword evidence="1" id="KW-0472">Membrane</keyword>
<keyword evidence="1" id="KW-1133">Transmembrane helix</keyword>
<accession>A0ABV2I2S2</accession>
<feature type="transmembrane region" description="Helical" evidence="1">
    <location>
        <begin position="17"/>
        <end position="36"/>
    </location>
</feature>
<keyword evidence="3" id="KW-1185">Reference proteome</keyword>
<name>A0ABV2I2S2_9HYPH</name>
<evidence type="ECO:0000313" key="3">
    <source>
        <dbReference type="Proteomes" id="UP001549036"/>
    </source>
</evidence>
<evidence type="ECO:0000313" key="2">
    <source>
        <dbReference type="EMBL" id="MET3597061.1"/>
    </source>
</evidence>
<reference evidence="2 3" key="1">
    <citation type="submission" date="2024-06" db="EMBL/GenBank/DDBJ databases">
        <title>Genomic Encyclopedia of Type Strains, Phase IV (KMG-IV): sequencing the most valuable type-strain genomes for metagenomic binning, comparative biology and taxonomic classification.</title>
        <authorList>
            <person name="Goeker M."/>
        </authorList>
    </citation>
    <scope>NUCLEOTIDE SEQUENCE [LARGE SCALE GENOMIC DNA]</scope>
    <source>
        <strain evidence="2 3">DSM 29846</strain>
    </source>
</reference>
<gene>
    <name evidence="2" type="ORF">ABID26_006485</name>
</gene>
<organism evidence="2 3">
    <name type="scientific">Mesorhizobium shonense</name>
    <dbReference type="NCBI Taxonomy" id="1209948"/>
    <lineage>
        <taxon>Bacteria</taxon>
        <taxon>Pseudomonadati</taxon>
        <taxon>Pseudomonadota</taxon>
        <taxon>Alphaproteobacteria</taxon>
        <taxon>Hyphomicrobiales</taxon>
        <taxon>Phyllobacteriaceae</taxon>
        <taxon>Mesorhizobium</taxon>
    </lineage>
</organism>
<evidence type="ECO:0000256" key="1">
    <source>
        <dbReference type="SAM" id="Phobius"/>
    </source>
</evidence>
<keyword evidence="1" id="KW-0812">Transmembrane</keyword>
<dbReference type="RefSeq" id="WP_354417605.1">
    <property type="nucleotide sequence ID" value="NZ_JBEPLM010000020.1"/>
</dbReference>
<proteinExistence type="predicted"/>
<sequence>MKIEIQSQQEFTYDGRVGAFMFICGPVLSGFGYAWLLNELSTSYPRPGLPLVVVGLGALGWVVGCVKMLVGRSYRHNVIVER</sequence>
<dbReference type="EMBL" id="JBEPLM010000020">
    <property type="protein sequence ID" value="MET3597061.1"/>
    <property type="molecule type" value="Genomic_DNA"/>
</dbReference>
<comment type="caution">
    <text evidence="2">The sequence shown here is derived from an EMBL/GenBank/DDBJ whole genome shotgun (WGS) entry which is preliminary data.</text>
</comment>
<feature type="transmembrane region" description="Helical" evidence="1">
    <location>
        <begin position="48"/>
        <end position="70"/>
    </location>
</feature>
<dbReference type="Proteomes" id="UP001549036">
    <property type="component" value="Unassembled WGS sequence"/>
</dbReference>
<protein>
    <submittedName>
        <fullName evidence="2">Uncharacterized protein</fullName>
    </submittedName>
</protein>